<keyword evidence="1" id="KW-0472">Membrane</keyword>
<comment type="caution">
    <text evidence="3">The sequence shown here is derived from an EMBL/GenBank/DDBJ whole genome shotgun (WGS) entry which is preliminary data.</text>
</comment>
<keyword evidence="1" id="KW-1133">Transmembrane helix</keyword>
<evidence type="ECO:0000259" key="2">
    <source>
        <dbReference type="Pfam" id="PF12158"/>
    </source>
</evidence>
<dbReference type="Proteomes" id="UP000265926">
    <property type="component" value="Unassembled WGS sequence"/>
</dbReference>
<proteinExistence type="predicted"/>
<feature type="domain" description="DUF3592" evidence="2">
    <location>
        <begin position="44"/>
        <end position="132"/>
    </location>
</feature>
<feature type="transmembrane region" description="Helical" evidence="1">
    <location>
        <begin position="12"/>
        <end position="32"/>
    </location>
</feature>
<reference evidence="3 4" key="1">
    <citation type="submission" date="2018-08" db="EMBL/GenBank/DDBJ databases">
        <title>Pallidiluteibacterium maritimus gen. nov., sp. nov., isolated from coastal sediment.</title>
        <authorList>
            <person name="Zhou L.Y."/>
        </authorList>
    </citation>
    <scope>NUCLEOTIDE SEQUENCE [LARGE SCALE GENOMIC DNA]</scope>
    <source>
        <strain evidence="3 4">XSD2</strain>
    </source>
</reference>
<accession>A0A399STM5</accession>
<feature type="transmembrane region" description="Helical" evidence="1">
    <location>
        <begin position="137"/>
        <end position="157"/>
    </location>
</feature>
<sequence length="168" mass="19150">MEFLENNLDFIILSLFVIIGISLCVYNVHLLFKGQRTLGWTVASGKIIKSELGVSQSLTKETYENHYRADIEYEYELLGNKFKSNQAYLGDKVYLSYKDKAEKTLKMFPENKTVNVFVNPDNHSESVLMKGSGGNRVFNILLGLILVLIGILIQSNFELIKEFLNSLE</sequence>
<dbReference type="InterPro" id="IPR021994">
    <property type="entry name" value="DUF3592"/>
</dbReference>
<keyword evidence="4" id="KW-1185">Reference proteome</keyword>
<dbReference type="AlphaFoldDB" id="A0A399STM5"/>
<evidence type="ECO:0000313" key="4">
    <source>
        <dbReference type="Proteomes" id="UP000265926"/>
    </source>
</evidence>
<protein>
    <submittedName>
        <fullName evidence="3">DUF3592 domain-containing protein</fullName>
    </submittedName>
</protein>
<evidence type="ECO:0000313" key="3">
    <source>
        <dbReference type="EMBL" id="RIJ45255.1"/>
    </source>
</evidence>
<evidence type="ECO:0000256" key="1">
    <source>
        <dbReference type="SAM" id="Phobius"/>
    </source>
</evidence>
<dbReference type="Pfam" id="PF12158">
    <property type="entry name" value="DUF3592"/>
    <property type="match status" value="1"/>
</dbReference>
<gene>
    <name evidence="3" type="ORF">D1614_23585</name>
</gene>
<dbReference type="RefSeq" id="WP_119440455.1">
    <property type="nucleotide sequence ID" value="NZ_QWGR01000044.1"/>
</dbReference>
<organism evidence="3 4">
    <name type="scientific">Maribellus luteus</name>
    <dbReference type="NCBI Taxonomy" id="2305463"/>
    <lineage>
        <taxon>Bacteria</taxon>
        <taxon>Pseudomonadati</taxon>
        <taxon>Bacteroidota</taxon>
        <taxon>Bacteroidia</taxon>
        <taxon>Marinilabiliales</taxon>
        <taxon>Prolixibacteraceae</taxon>
        <taxon>Maribellus</taxon>
    </lineage>
</organism>
<name>A0A399STM5_9BACT</name>
<dbReference type="OrthoDB" id="194880at2"/>
<dbReference type="EMBL" id="QWGR01000044">
    <property type="protein sequence ID" value="RIJ45255.1"/>
    <property type="molecule type" value="Genomic_DNA"/>
</dbReference>
<keyword evidence="1" id="KW-0812">Transmembrane</keyword>